<evidence type="ECO:0000256" key="15">
    <source>
        <dbReference type="SAM" id="Phobius"/>
    </source>
</evidence>
<dbReference type="PANTHER" id="PTHR24292">
    <property type="entry name" value="CYTOCHROME P450"/>
    <property type="match status" value="1"/>
</dbReference>
<evidence type="ECO:0000256" key="5">
    <source>
        <dbReference type="ARBA" id="ARBA00022617"/>
    </source>
</evidence>
<feature type="binding site" description="axial binding residue" evidence="13">
    <location>
        <position position="466"/>
    </location>
    <ligand>
        <name>heme</name>
        <dbReference type="ChEBI" id="CHEBI:30413"/>
    </ligand>
    <ligandPart>
        <name>Fe</name>
        <dbReference type="ChEBI" id="CHEBI:18248"/>
    </ligandPart>
</feature>
<keyword evidence="5 13" id="KW-0349">Heme</keyword>
<evidence type="ECO:0000256" key="3">
    <source>
        <dbReference type="ARBA" id="ARBA00004406"/>
    </source>
</evidence>
<name>A0A8E5JT95_SCHGR</name>
<evidence type="ECO:0000256" key="4">
    <source>
        <dbReference type="ARBA" id="ARBA00010617"/>
    </source>
</evidence>
<dbReference type="Pfam" id="PF00067">
    <property type="entry name" value="p450"/>
    <property type="match status" value="1"/>
</dbReference>
<keyword evidence="15" id="KW-0812">Transmembrane</keyword>
<dbReference type="InterPro" id="IPR050476">
    <property type="entry name" value="Insect_CytP450_Detox"/>
</dbReference>
<keyword evidence="15" id="KW-1133">Transmembrane helix</keyword>
<keyword evidence="8" id="KW-0492">Microsome</keyword>
<feature type="transmembrane region" description="Helical" evidence="15">
    <location>
        <begin position="312"/>
        <end position="339"/>
    </location>
</feature>
<dbReference type="OrthoDB" id="2789670at2759"/>
<keyword evidence="11 14" id="KW-0503">Monooxygenase</keyword>
<evidence type="ECO:0000256" key="8">
    <source>
        <dbReference type="ARBA" id="ARBA00022848"/>
    </source>
</evidence>
<dbReference type="GO" id="GO:0016705">
    <property type="term" value="F:oxidoreductase activity, acting on paired donors, with incorporation or reduction of molecular oxygen"/>
    <property type="evidence" value="ECO:0007669"/>
    <property type="project" value="InterPro"/>
</dbReference>
<evidence type="ECO:0000256" key="13">
    <source>
        <dbReference type="PIRSR" id="PIRSR602401-1"/>
    </source>
</evidence>
<keyword evidence="10 13" id="KW-0408">Iron</keyword>
<sequence>MTPCDVWPAWAALCAGALLLAAALWRRHLTHFSRRGVPYAPPLPLVGNMLQMTLGKKAIPDVVAELYNKLDPHPYAGVFNFTMPLLMIRDPEIIRAITVKDFDHFTDHVGFETNSKKANPLLKKMLFALKGKEWHDMRATLSPAFTSMKMKNMFVLMTEIGQQLVDYLLKETGDGEGKTLTLEMKDFFTRVTNDIIATTAFGIKVDSLSDPSNQFYRMGRRLTSVRPLVGVGYMMSPRLMELLGIPFFDPKTVGFFRTMVSDTIETREKQGIVRHDMIHLLMQSRKGELSSPDGEKNGVSETKGRALSEDDIAAQAMLFFFGGFDTVATLLMFLSYLLATHEEVQRRLQEDIDGLMQSSKGQPSYEQVMGCQYLDMVISETLRMHTPGAVLDRKCVRRYKLPPTEHCPGFEIQPGEGVWVPVHGIHHDPRNYEHPGRFDPERFSPENRHLIKPFTYYPFGSGPRVCIAQRFALMETKVVVTHLLSRFSFCVVEKTPLPLVIQPNNLSLGIKGGAWVGIRRRSSALV</sequence>
<keyword evidence="12 15" id="KW-0472">Membrane</keyword>
<dbReference type="GO" id="GO:0005506">
    <property type="term" value="F:iron ion binding"/>
    <property type="evidence" value="ECO:0007669"/>
    <property type="project" value="InterPro"/>
</dbReference>
<evidence type="ECO:0000256" key="1">
    <source>
        <dbReference type="ARBA" id="ARBA00001971"/>
    </source>
</evidence>
<reference evidence="16" key="1">
    <citation type="journal article" date="2021" name="J. Neurophysiol.">
        <title>Gene transcription changes in a locust model of noise-induced deafness.</title>
        <authorList>
            <person name="French A.S."/>
            <person name="Warren B."/>
        </authorList>
    </citation>
    <scope>NUCLEOTIDE SEQUENCE</scope>
</reference>
<dbReference type="GO" id="GO:0020037">
    <property type="term" value="F:heme binding"/>
    <property type="evidence" value="ECO:0007669"/>
    <property type="project" value="InterPro"/>
</dbReference>
<dbReference type="GO" id="GO:0004497">
    <property type="term" value="F:monooxygenase activity"/>
    <property type="evidence" value="ECO:0007669"/>
    <property type="project" value="UniProtKB-KW"/>
</dbReference>
<dbReference type="InterPro" id="IPR036396">
    <property type="entry name" value="Cyt_P450_sf"/>
</dbReference>
<keyword evidence="7" id="KW-0256">Endoplasmic reticulum</keyword>
<comment type="subcellular location">
    <subcellularLocation>
        <location evidence="3">Endoplasmic reticulum membrane</location>
        <topology evidence="3">Peripheral membrane protein</topology>
    </subcellularLocation>
    <subcellularLocation>
        <location evidence="2">Microsome membrane</location>
        <topology evidence="2">Peripheral membrane protein</topology>
    </subcellularLocation>
</comment>
<evidence type="ECO:0000256" key="14">
    <source>
        <dbReference type="RuleBase" id="RU000461"/>
    </source>
</evidence>
<organism evidence="16">
    <name type="scientific">Schistocerca gregaria</name>
    <name type="common">Desert locust</name>
    <name type="synonym">Gryllus gregarius</name>
    <dbReference type="NCBI Taxonomy" id="7010"/>
    <lineage>
        <taxon>Eukaryota</taxon>
        <taxon>Metazoa</taxon>
        <taxon>Ecdysozoa</taxon>
        <taxon>Arthropoda</taxon>
        <taxon>Hexapoda</taxon>
        <taxon>Insecta</taxon>
        <taxon>Pterygota</taxon>
        <taxon>Neoptera</taxon>
        <taxon>Polyneoptera</taxon>
        <taxon>Orthoptera</taxon>
        <taxon>Caelifera</taxon>
        <taxon>Acrididea</taxon>
        <taxon>Acridomorpha</taxon>
        <taxon>Acridoidea</taxon>
        <taxon>Acrididae</taxon>
        <taxon>Cyrtacanthacridinae</taxon>
        <taxon>Schistocerca</taxon>
    </lineage>
</organism>
<evidence type="ECO:0000256" key="11">
    <source>
        <dbReference type="ARBA" id="ARBA00023033"/>
    </source>
</evidence>
<dbReference type="EMBL" id="MW962783">
    <property type="protein sequence ID" value="QVD39549.1"/>
    <property type="molecule type" value="mRNA"/>
</dbReference>
<dbReference type="PRINTS" id="PR00463">
    <property type="entry name" value="EP450I"/>
</dbReference>
<evidence type="ECO:0000256" key="2">
    <source>
        <dbReference type="ARBA" id="ARBA00004174"/>
    </source>
</evidence>
<comment type="cofactor">
    <cofactor evidence="1 13">
        <name>heme</name>
        <dbReference type="ChEBI" id="CHEBI:30413"/>
    </cofactor>
</comment>
<dbReference type="AlphaFoldDB" id="A0A8E5JT95"/>
<evidence type="ECO:0000256" key="9">
    <source>
        <dbReference type="ARBA" id="ARBA00023002"/>
    </source>
</evidence>
<dbReference type="InterPro" id="IPR001128">
    <property type="entry name" value="Cyt_P450"/>
</dbReference>
<proteinExistence type="evidence at transcript level"/>
<evidence type="ECO:0000256" key="10">
    <source>
        <dbReference type="ARBA" id="ARBA00023004"/>
    </source>
</evidence>
<dbReference type="PANTHER" id="PTHR24292:SF54">
    <property type="entry name" value="CYP9F3-RELATED"/>
    <property type="match status" value="1"/>
</dbReference>
<dbReference type="InterPro" id="IPR017972">
    <property type="entry name" value="Cyt_P450_CS"/>
</dbReference>
<evidence type="ECO:0000256" key="7">
    <source>
        <dbReference type="ARBA" id="ARBA00022824"/>
    </source>
</evidence>
<protein>
    <submittedName>
        <fullName evidence="16">CYP450</fullName>
    </submittedName>
</protein>
<keyword evidence="9 14" id="KW-0560">Oxidoreductase</keyword>
<evidence type="ECO:0000313" key="16">
    <source>
        <dbReference type="EMBL" id="QVD39549.1"/>
    </source>
</evidence>
<comment type="similarity">
    <text evidence="4 14">Belongs to the cytochrome P450 family.</text>
</comment>
<feature type="transmembrane region" description="Helical" evidence="15">
    <location>
        <begin position="6"/>
        <end position="25"/>
    </location>
</feature>
<dbReference type="FunFam" id="1.10.630.10:FF:000042">
    <property type="entry name" value="Cytochrome P450"/>
    <property type="match status" value="1"/>
</dbReference>
<dbReference type="SUPFAM" id="SSF48264">
    <property type="entry name" value="Cytochrome P450"/>
    <property type="match status" value="1"/>
</dbReference>
<dbReference type="GO" id="GO:0005789">
    <property type="term" value="C:endoplasmic reticulum membrane"/>
    <property type="evidence" value="ECO:0007669"/>
    <property type="project" value="UniProtKB-SubCell"/>
</dbReference>
<dbReference type="CDD" id="cd11056">
    <property type="entry name" value="CYP6-like"/>
    <property type="match status" value="1"/>
</dbReference>
<accession>A0A8E5JT95</accession>
<dbReference type="InterPro" id="IPR002401">
    <property type="entry name" value="Cyt_P450_E_grp-I"/>
</dbReference>
<dbReference type="Gene3D" id="1.10.630.10">
    <property type="entry name" value="Cytochrome P450"/>
    <property type="match status" value="1"/>
</dbReference>
<dbReference type="PRINTS" id="PR00385">
    <property type="entry name" value="P450"/>
</dbReference>
<evidence type="ECO:0000256" key="6">
    <source>
        <dbReference type="ARBA" id="ARBA00022723"/>
    </source>
</evidence>
<dbReference type="PROSITE" id="PS00086">
    <property type="entry name" value="CYTOCHROME_P450"/>
    <property type="match status" value="1"/>
</dbReference>
<evidence type="ECO:0000256" key="12">
    <source>
        <dbReference type="ARBA" id="ARBA00023136"/>
    </source>
</evidence>
<keyword evidence="6 13" id="KW-0479">Metal-binding</keyword>